<evidence type="ECO:0000256" key="2">
    <source>
        <dbReference type="ARBA" id="ARBA00005517"/>
    </source>
</evidence>
<dbReference type="NCBIfam" id="TIGR00260">
    <property type="entry name" value="thrC"/>
    <property type="match status" value="1"/>
</dbReference>
<dbReference type="GO" id="GO:0009088">
    <property type="term" value="P:threonine biosynthetic process"/>
    <property type="evidence" value="ECO:0007669"/>
    <property type="project" value="UniProtKB-UniRule"/>
</dbReference>
<dbReference type="GO" id="GO:0003941">
    <property type="term" value="F:L-serine ammonia-lyase activity"/>
    <property type="evidence" value="ECO:0007669"/>
    <property type="project" value="TreeGrafter"/>
</dbReference>
<dbReference type="Pfam" id="PF00291">
    <property type="entry name" value="PALP"/>
    <property type="match status" value="1"/>
</dbReference>
<evidence type="ECO:0000256" key="10">
    <source>
        <dbReference type="PIRSR" id="PIRSR038945-2"/>
    </source>
</evidence>
<evidence type="ECO:0000259" key="11">
    <source>
        <dbReference type="Pfam" id="PF00291"/>
    </source>
</evidence>
<name>A0A0S2W9C3_9FIRM</name>
<evidence type="ECO:0000256" key="4">
    <source>
        <dbReference type="ARBA" id="ARBA00022898"/>
    </source>
</evidence>
<dbReference type="UniPathway" id="UPA00050">
    <property type="reaction ID" value="UER00065"/>
</dbReference>
<dbReference type="GO" id="GO:0009097">
    <property type="term" value="P:isoleucine biosynthetic process"/>
    <property type="evidence" value="ECO:0007669"/>
    <property type="project" value="TreeGrafter"/>
</dbReference>
<dbReference type="NCBIfam" id="NF006050">
    <property type="entry name" value="PRK08197.1"/>
    <property type="match status" value="1"/>
</dbReference>
<accession>A0A0S2W9C3</accession>
<dbReference type="EMBL" id="CP011307">
    <property type="protein sequence ID" value="ALP95735.1"/>
    <property type="molecule type" value="Genomic_DNA"/>
</dbReference>
<dbReference type="Gene3D" id="3.40.50.1100">
    <property type="match status" value="2"/>
</dbReference>
<dbReference type="GO" id="GO:0006565">
    <property type="term" value="P:L-serine catabolic process"/>
    <property type="evidence" value="ECO:0007669"/>
    <property type="project" value="TreeGrafter"/>
</dbReference>
<evidence type="ECO:0000313" key="12">
    <source>
        <dbReference type="EMBL" id="ALP95735.1"/>
    </source>
</evidence>
<keyword evidence="4 8" id="KW-0663">Pyridoxal phosphate</keyword>
<evidence type="ECO:0000313" key="13">
    <source>
        <dbReference type="Proteomes" id="UP000064844"/>
    </source>
</evidence>
<evidence type="ECO:0000256" key="9">
    <source>
        <dbReference type="PIRSR" id="PIRSR038945-1"/>
    </source>
</evidence>
<comment type="catalytic activity">
    <reaction evidence="6 8">
        <text>O-phospho-L-homoserine + H2O = L-threonine + phosphate</text>
        <dbReference type="Rhea" id="RHEA:10840"/>
        <dbReference type="ChEBI" id="CHEBI:15377"/>
        <dbReference type="ChEBI" id="CHEBI:43474"/>
        <dbReference type="ChEBI" id="CHEBI:57590"/>
        <dbReference type="ChEBI" id="CHEBI:57926"/>
        <dbReference type="EC" id="4.2.3.1"/>
    </reaction>
</comment>
<organism evidence="12 13">
    <name type="scientific">Intestinimonas butyriciproducens</name>
    <dbReference type="NCBI Taxonomy" id="1297617"/>
    <lineage>
        <taxon>Bacteria</taxon>
        <taxon>Bacillati</taxon>
        <taxon>Bacillota</taxon>
        <taxon>Clostridia</taxon>
        <taxon>Eubacteriales</taxon>
        <taxon>Intestinimonas</taxon>
    </lineage>
</organism>
<dbReference type="PANTHER" id="PTHR48078">
    <property type="entry name" value="THREONINE DEHYDRATASE, MITOCHONDRIAL-RELATED"/>
    <property type="match status" value="1"/>
</dbReference>
<gene>
    <name evidence="12" type="ORF">IB211_03347</name>
</gene>
<evidence type="ECO:0000256" key="5">
    <source>
        <dbReference type="ARBA" id="ARBA00023239"/>
    </source>
</evidence>
<evidence type="ECO:0000256" key="6">
    <source>
        <dbReference type="ARBA" id="ARBA00049144"/>
    </source>
</evidence>
<dbReference type="EC" id="4.2.3.1" evidence="7 8"/>
<dbReference type="PIRSF" id="PIRSF038945">
    <property type="entry name" value="Thr_synthase"/>
    <property type="match status" value="1"/>
</dbReference>
<feature type="binding site" evidence="9">
    <location>
        <position position="137"/>
    </location>
    <ligand>
        <name>pyridoxal 5'-phosphate</name>
        <dbReference type="ChEBI" id="CHEBI:597326"/>
    </ligand>
</feature>
<dbReference type="InterPro" id="IPR001926">
    <property type="entry name" value="TrpB-like_PALP"/>
</dbReference>
<evidence type="ECO:0000256" key="7">
    <source>
        <dbReference type="NCBIfam" id="TIGR00260"/>
    </source>
</evidence>
<dbReference type="InterPro" id="IPR050147">
    <property type="entry name" value="Ser/Thr_Dehydratase"/>
</dbReference>
<reference evidence="12 13" key="1">
    <citation type="journal article" date="2015" name="Nat. Commun.">
        <title>Production of butyrate from lysine and the Amadori product fructoselysine by a human gut commensal.</title>
        <authorList>
            <person name="Bui T.P."/>
            <person name="Ritari J."/>
            <person name="Boeren S."/>
            <person name="de Waard P."/>
            <person name="Plugge C.M."/>
            <person name="de Vos W.M."/>
        </authorList>
    </citation>
    <scope>NUCLEOTIDE SEQUENCE [LARGE SCALE GENOMIC DNA]</scope>
    <source>
        <strain evidence="12 13">AF211</strain>
    </source>
</reference>
<keyword evidence="13" id="KW-1185">Reference proteome</keyword>
<dbReference type="GO" id="GO:0004795">
    <property type="term" value="F:threonine synthase activity"/>
    <property type="evidence" value="ECO:0007669"/>
    <property type="project" value="UniProtKB-UniRule"/>
</dbReference>
<comment type="function">
    <text evidence="8">Catalyzes the gamma-elimination of phosphate from L-phosphohomoserine and the beta-addition of water to produce L-threonine.</text>
</comment>
<feature type="modified residue" description="N6-(pyridoxal phosphate)lysine" evidence="10">
    <location>
        <position position="111"/>
    </location>
</feature>
<feature type="binding site" evidence="9">
    <location>
        <position position="374"/>
    </location>
    <ligand>
        <name>pyridoxal 5'-phosphate</name>
        <dbReference type="ChEBI" id="CHEBI:597326"/>
    </ligand>
</feature>
<dbReference type="InterPro" id="IPR026260">
    <property type="entry name" value="Thr_Synthase_bac/arc"/>
</dbReference>
<dbReference type="AlphaFoldDB" id="A0A0S2W9C3"/>
<comment type="cofactor">
    <cofactor evidence="1 8 9">
        <name>pyridoxal 5'-phosphate</name>
        <dbReference type="ChEBI" id="CHEBI:597326"/>
    </cofactor>
</comment>
<dbReference type="SUPFAM" id="SSF53686">
    <property type="entry name" value="Tryptophan synthase beta subunit-like PLP-dependent enzymes"/>
    <property type="match status" value="1"/>
</dbReference>
<dbReference type="KEGG" id="ibu:IB211_03347"/>
<protein>
    <recommendedName>
        <fullName evidence="3 7">Threonine synthase</fullName>
        <ecNumber evidence="7 8">4.2.3.1</ecNumber>
    </recommendedName>
</protein>
<reference evidence="13" key="2">
    <citation type="submission" date="2015-04" db="EMBL/GenBank/DDBJ databases">
        <title>A butyrogenic pathway from the amino acid lysine in a human gut commensal.</title>
        <authorList>
            <person name="de Vos W.M."/>
            <person name="Bui N.T.P."/>
            <person name="Plugge C.M."/>
            <person name="Ritari J."/>
        </authorList>
    </citation>
    <scope>NUCLEOTIDE SEQUENCE [LARGE SCALE GENOMIC DNA]</scope>
    <source>
        <strain evidence="13">AF211</strain>
    </source>
</reference>
<dbReference type="CDD" id="cd01563">
    <property type="entry name" value="Thr-synth_1"/>
    <property type="match status" value="1"/>
</dbReference>
<proteinExistence type="inferred from homology"/>
<dbReference type="RefSeq" id="WP_058118665.1">
    <property type="nucleotide sequence ID" value="NZ_CALICV010000107.1"/>
</dbReference>
<dbReference type="PANTHER" id="PTHR48078:SF6">
    <property type="entry name" value="L-THREONINE DEHYDRATASE CATABOLIC TDCB"/>
    <property type="match status" value="1"/>
</dbReference>
<dbReference type="eggNOG" id="COG0498">
    <property type="taxonomic scope" value="Bacteria"/>
</dbReference>
<feature type="domain" description="Tryptophan synthase beta chain-like PALP" evidence="11">
    <location>
        <begin position="77"/>
        <end position="375"/>
    </location>
</feature>
<keyword evidence="8" id="KW-0028">Amino-acid biosynthesis</keyword>
<sequence>MKYVRHARCVRCGAIYEAVPALTTCRCGGILDIEYDYEAIRADFSPADLDGCRDYSMWRYRPFLPVEDGSPPTPLRVGWSPLYRADRLARTLGLRTLYLKDDGQNPTSSLKDRASAMAVVKAREAGADTIACSSTGNAASSLAGNAAAAGFHTYIFVPARAPKGKVAQLMIFGAAVITVDGSYEDTFALSKEAIDRWGWYNRNAAINPYLSEGKKTVTLEIMEQLHWQVPDYIALSVGDGCTIAGAWKGLKDLCAAGFIDRLPRLISVQAEGCCPLNRAIQTGEPWRPMEENTLADSIAVGVPRNADKALAAIRESRGLAVTVSDEEILDAMRLLGRTQGIFGEPAGVTGTAGIKKALELGLIDPDSTVVSVVTGNGLKDVQSGIRAAGEPMLVPPDMDALLSAFAQRRIAP</sequence>
<dbReference type="GO" id="GO:0004794">
    <property type="term" value="F:threonine deaminase activity"/>
    <property type="evidence" value="ECO:0007669"/>
    <property type="project" value="TreeGrafter"/>
</dbReference>
<keyword evidence="5 8" id="KW-0456">Lyase</keyword>
<dbReference type="Proteomes" id="UP000064844">
    <property type="component" value="Chromosome"/>
</dbReference>
<dbReference type="PATRIC" id="fig|1297617.4.peg.3437"/>
<dbReference type="STRING" id="1297617.IB211_03347"/>
<dbReference type="InterPro" id="IPR004450">
    <property type="entry name" value="Thr_synthase-like"/>
</dbReference>
<comment type="pathway">
    <text evidence="8">Amino-acid biosynthesis; L-threonine biosynthesis; L-threonine from L-aspartate: step 5/5.</text>
</comment>
<evidence type="ECO:0000256" key="1">
    <source>
        <dbReference type="ARBA" id="ARBA00001933"/>
    </source>
</evidence>
<dbReference type="InterPro" id="IPR036052">
    <property type="entry name" value="TrpB-like_PALP_sf"/>
</dbReference>
<keyword evidence="8" id="KW-0791">Threonine biosynthesis</keyword>
<dbReference type="GO" id="GO:0006567">
    <property type="term" value="P:L-threonine catabolic process"/>
    <property type="evidence" value="ECO:0007669"/>
    <property type="project" value="TreeGrafter"/>
</dbReference>
<evidence type="ECO:0000256" key="8">
    <source>
        <dbReference type="PIRNR" id="PIRNR038945"/>
    </source>
</evidence>
<evidence type="ECO:0000256" key="3">
    <source>
        <dbReference type="ARBA" id="ARBA00018679"/>
    </source>
</evidence>
<comment type="similarity">
    <text evidence="2 8">Belongs to the threonine synthase family.</text>
</comment>